<evidence type="ECO:0000256" key="1">
    <source>
        <dbReference type="SAM" id="MobiDB-lite"/>
    </source>
</evidence>
<accession>A0ABD0SWX6</accession>
<feature type="region of interest" description="Disordered" evidence="1">
    <location>
        <begin position="52"/>
        <end position="71"/>
    </location>
</feature>
<protein>
    <recommendedName>
        <fullName evidence="4">Transposase domain-containing protein</fullName>
    </recommendedName>
</protein>
<evidence type="ECO:0008006" key="4">
    <source>
        <dbReference type="Google" id="ProtNLM"/>
    </source>
</evidence>
<dbReference type="PANTHER" id="PTHR33053:SF9">
    <property type="entry name" value="AGAP000105-PA"/>
    <property type="match status" value="1"/>
</dbReference>
<dbReference type="PANTHER" id="PTHR33053">
    <property type="entry name" value="PROTEIN, PUTATIVE-RELATED"/>
    <property type="match status" value="1"/>
</dbReference>
<reference evidence="2 3" key="1">
    <citation type="submission" date="2024-06" db="EMBL/GenBank/DDBJ databases">
        <title>A chromosome-level genome assembly of beet webworm, Loxostege sticticalis.</title>
        <authorList>
            <person name="Zhang Y."/>
        </authorList>
    </citation>
    <scope>NUCLEOTIDE SEQUENCE [LARGE SCALE GENOMIC DNA]</scope>
    <source>
        <strain evidence="2">AQ028</strain>
        <tissue evidence="2">Male pupae</tissue>
    </source>
</reference>
<comment type="caution">
    <text evidence="2">The sequence shown here is derived from an EMBL/GenBank/DDBJ whole genome shotgun (WGS) entry which is preliminary data.</text>
</comment>
<name>A0ABD0SWX6_LOXSC</name>
<dbReference type="Proteomes" id="UP001549921">
    <property type="component" value="Unassembled WGS sequence"/>
</dbReference>
<sequence length="665" mass="76070">MSSNSETCKNDSNSWRKRKRTGGIRRKCLREYLKIKNNICTEAETSLAANANYNTDPSTSQPVQEGSVSVSRNFTSTSQILDKNDDLYIEDTDSSSSSSAENVSEFNKNIDFRSNLKDWAVNKNISQAAVKDLLGVINHRFPGILPTDPRTLLQTPRQIMIKNIEGGGEYWHNGLIQPLQNILSTCLNVPNTINLNVNFDGLPIFKSSKKEFWPILCNINEKTDLQPIVVGVYYGSGKPKSLNLYLEDFIIKEGTVLTVAIKIRCFICDSPARAFIKGVSNFNSKHGCLKCTTVGEYSHQTHTVVFPNSRSPKRNNEGFRMKSYGDHHKTDTPLLKLPIDMIEDFPVSDSLHLVDLGVMKRLLVGWRDGNFPKLLTKWRAHDTQKVTHFLLTCKLPSEIHRCVRGLDELLHWKAVEFRSFFYYLSIVILPDVMSKESYEHFLCLFCAITICSCQKYRSLLDLSHELALYFVENFKNFYGNYITSNIHNLVHVTDEVRKFGPLNTFNSYPFENKLHVIKMMLRNGNKPLMQVAKRLSECSERSHLKDGSQTKFPIVTKSRHNKIVEFETFKISQKSQDKYLMTTDGQIIEVKEITDTNIIGYKIENLSDVFQIPIKSSYLNIFKASLSDDNRITVNVNFNKVSYKLVATAHKDEIYFVPLLHTAKE</sequence>
<evidence type="ECO:0000313" key="3">
    <source>
        <dbReference type="Proteomes" id="UP001549921"/>
    </source>
</evidence>
<dbReference type="AlphaFoldDB" id="A0ABD0SWX6"/>
<evidence type="ECO:0000313" key="2">
    <source>
        <dbReference type="EMBL" id="KAL0830130.1"/>
    </source>
</evidence>
<gene>
    <name evidence="2" type="ORF">ABMA28_003587</name>
</gene>
<dbReference type="EMBL" id="JBEDNZ010000014">
    <property type="protein sequence ID" value="KAL0830130.1"/>
    <property type="molecule type" value="Genomic_DNA"/>
</dbReference>
<organism evidence="2 3">
    <name type="scientific">Loxostege sticticalis</name>
    <name type="common">Beet webworm moth</name>
    <dbReference type="NCBI Taxonomy" id="481309"/>
    <lineage>
        <taxon>Eukaryota</taxon>
        <taxon>Metazoa</taxon>
        <taxon>Ecdysozoa</taxon>
        <taxon>Arthropoda</taxon>
        <taxon>Hexapoda</taxon>
        <taxon>Insecta</taxon>
        <taxon>Pterygota</taxon>
        <taxon>Neoptera</taxon>
        <taxon>Endopterygota</taxon>
        <taxon>Lepidoptera</taxon>
        <taxon>Glossata</taxon>
        <taxon>Ditrysia</taxon>
        <taxon>Pyraloidea</taxon>
        <taxon>Crambidae</taxon>
        <taxon>Pyraustinae</taxon>
        <taxon>Loxostege</taxon>
    </lineage>
</organism>
<proteinExistence type="predicted"/>